<dbReference type="EMBL" id="CP046884">
    <property type="protein sequence ID" value="QNQ89564.1"/>
    <property type="molecule type" value="Genomic_DNA"/>
</dbReference>
<reference evidence="2 3" key="1">
    <citation type="submission" date="2019-12" db="EMBL/GenBank/DDBJ databases">
        <title>Corynebacterium sp. nov., isolated from feces of the Anser Albifrons in China.</title>
        <authorList>
            <person name="Liu Q."/>
        </authorList>
    </citation>
    <scope>NUCLEOTIDE SEQUENCE [LARGE SCALE GENOMIC DNA]</scope>
    <source>
        <strain evidence="2 3">4H37-19</strain>
    </source>
</reference>
<sequence length="543" mass="58478">MLADLVIKNAHLPLSNPSQPDRDELFDIAVWEGRIIDIAPSGSAMGSQKYFDADGKYAFPGFHDAHAHSVWFGQTLLEIDLSDAQETADVYQQLQEAANTQNDEWIIASGFTPSALADGKVDIVQLDKCCNGRPLVIKHNSGHALTVNSETLERAGVRENCSMEIEGGRIVCDQEGRPTGLLEENAMRSVNNLLQPEPLGYIEKSLVAASDVYIKQGITSVTDAGIAGGWIGHSPMELAAYQRGYRNGNIKHRSQVMITIDALHSIQSHPDDPSGFGLDTGIHSGFGDDFLEIGPTKIFSDGSILGGTAAMEENYCQCGNNRGYFQDDPDLMRKTALSAAANGWSLAIHALGDAAVDFAIDTISEASHRYGRPRIPHRIEHGGVCSDKHIAQIAELGIALVPQPRFIKEFGDHMARLIGPERVFHSYPAARLLKAGAILPGSSDRPVADGNPLLVIQSFVERLTASSNVYAPDDRISAFQALTAYCEGSAAATGSAHKKGKIKSGYLADIVVLDKNPLAVDSSEFGGINVMTTIINGEVRYQA</sequence>
<evidence type="ECO:0000259" key="1">
    <source>
        <dbReference type="Pfam" id="PF07969"/>
    </source>
</evidence>
<feature type="domain" description="Amidohydrolase 3" evidence="1">
    <location>
        <begin position="51"/>
        <end position="541"/>
    </location>
</feature>
<dbReference type="InterPro" id="IPR011059">
    <property type="entry name" value="Metal-dep_hydrolase_composite"/>
</dbReference>
<evidence type="ECO:0000313" key="2">
    <source>
        <dbReference type="EMBL" id="QNQ89564.1"/>
    </source>
</evidence>
<accession>A0A7H0SLY9</accession>
<dbReference type="Gene3D" id="3.10.310.70">
    <property type="match status" value="1"/>
</dbReference>
<dbReference type="PANTHER" id="PTHR22642:SF2">
    <property type="entry name" value="PROTEIN LONG AFTER FAR-RED 3"/>
    <property type="match status" value="1"/>
</dbReference>
<dbReference type="RefSeq" id="WP_187975018.1">
    <property type="nucleotide sequence ID" value="NZ_CP046884.1"/>
</dbReference>
<dbReference type="Pfam" id="PF07969">
    <property type="entry name" value="Amidohydro_3"/>
    <property type="match status" value="1"/>
</dbReference>
<dbReference type="CDD" id="cd01300">
    <property type="entry name" value="YtcJ_like"/>
    <property type="match status" value="1"/>
</dbReference>
<dbReference type="InterPro" id="IPR013108">
    <property type="entry name" value="Amidohydro_3"/>
</dbReference>
<keyword evidence="3" id="KW-1185">Reference proteome</keyword>
<evidence type="ECO:0000313" key="3">
    <source>
        <dbReference type="Proteomes" id="UP000516320"/>
    </source>
</evidence>
<dbReference type="AlphaFoldDB" id="A0A7H0SLY9"/>
<dbReference type="SUPFAM" id="SSF51556">
    <property type="entry name" value="Metallo-dependent hydrolases"/>
    <property type="match status" value="1"/>
</dbReference>
<keyword evidence="2" id="KW-0378">Hydrolase</keyword>
<protein>
    <submittedName>
        <fullName evidence="2">Amidohydrolase family protein</fullName>
    </submittedName>
</protein>
<dbReference type="PANTHER" id="PTHR22642">
    <property type="entry name" value="IMIDAZOLONEPROPIONASE"/>
    <property type="match status" value="1"/>
</dbReference>
<organism evidence="2 3">
    <name type="scientific">Corynebacterium poyangense</name>
    <dbReference type="NCBI Taxonomy" id="2684405"/>
    <lineage>
        <taxon>Bacteria</taxon>
        <taxon>Bacillati</taxon>
        <taxon>Actinomycetota</taxon>
        <taxon>Actinomycetes</taxon>
        <taxon>Mycobacteriales</taxon>
        <taxon>Corynebacteriaceae</taxon>
        <taxon>Corynebacterium</taxon>
    </lineage>
</organism>
<proteinExistence type="predicted"/>
<dbReference type="InterPro" id="IPR032466">
    <property type="entry name" value="Metal_Hydrolase"/>
</dbReference>
<dbReference type="SUPFAM" id="SSF51338">
    <property type="entry name" value="Composite domain of metallo-dependent hydrolases"/>
    <property type="match status" value="1"/>
</dbReference>
<name>A0A7H0SLY9_9CORY</name>
<dbReference type="Gene3D" id="3.20.20.140">
    <property type="entry name" value="Metal-dependent hydrolases"/>
    <property type="match status" value="1"/>
</dbReference>
<gene>
    <name evidence="2" type="ORF">GP475_02140</name>
</gene>
<dbReference type="KEGG" id="cpoy:GP475_02140"/>
<dbReference type="InterPro" id="IPR033932">
    <property type="entry name" value="YtcJ-like"/>
</dbReference>
<dbReference type="GO" id="GO:0016810">
    <property type="term" value="F:hydrolase activity, acting on carbon-nitrogen (but not peptide) bonds"/>
    <property type="evidence" value="ECO:0007669"/>
    <property type="project" value="InterPro"/>
</dbReference>
<dbReference type="Gene3D" id="2.30.40.10">
    <property type="entry name" value="Urease, subunit C, domain 1"/>
    <property type="match status" value="1"/>
</dbReference>
<dbReference type="Proteomes" id="UP000516320">
    <property type="component" value="Chromosome"/>
</dbReference>